<dbReference type="CTD" id="36346356"/>
<accession>W6U085</accession>
<name>W6U085_ECHGR</name>
<evidence type="ECO:0000256" key="1">
    <source>
        <dbReference type="SAM" id="MobiDB-lite"/>
    </source>
</evidence>
<dbReference type="EMBL" id="APAU02000245">
    <property type="protein sequence ID" value="EUB54505.1"/>
    <property type="molecule type" value="Genomic_DNA"/>
</dbReference>
<dbReference type="RefSeq" id="XP_024345701.1">
    <property type="nucleotide sequence ID" value="XM_024499890.1"/>
</dbReference>
<gene>
    <name evidence="2" type="ORF">EGR_10641</name>
</gene>
<dbReference type="GeneID" id="36346356"/>
<sequence>MYISPSEYPREVSDRSRNREVIEGPARSCG</sequence>
<proteinExistence type="predicted"/>
<comment type="caution">
    <text evidence="2">The sequence shown here is derived from an EMBL/GenBank/DDBJ whole genome shotgun (WGS) entry which is preliminary data.</text>
</comment>
<reference evidence="2 3" key="1">
    <citation type="journal article" date="2013" name="Nat. Genet.">
        <title>The genome of the hydatid tapeworm Echinococcus granulosus.</title>
        <authorList>
            <person name="Zheng H."/>
            <person name="Zhang W."/>
            <person name="Zhang L."/>
            <person name="Zhang Z."/>
            <person name="Li J."/>
            <person name="Lu G."/>
            <person name="Zhu Y."/>
            <person name="Wang Y."/>
            <person name="Huang Y."/>
            <person name="Liu J."/>
            <person name="Kang H."/>
            <person name="Chen J."/>
            <person name="Wang L."/>
            <person name="Chen A."/>
            <person name="Yu S."/>
            <person name="Gao Z."/>
            <person name="Jin L."/>
            <person name="Gu W."/>
            <person name="Wang Z."/>
            <person name="Zhao L."/>
            <person name="Shi B."/>
            <person name="Wen H."/>
            <person name="Lin R."/>
            <person name="Jones M.K."/>
            <person name="Brejova B."/>
            <person name="Vinar T."/>
            <person name="Zhao G."/>
            <person name="McManus D.P."/>
            <person name="Chen Z."/>
            <person name="Zhou Y."/>
            <person name="Wang S."/>
        </authorList>
    </citation>
    <scope>NUCLEOTIDE SEQUENCE [LARGE SCALE GENOMIC DNA]</scope>
</reference>
<dbReference type="Proteomes" id="UP000019149">
    <property type="component" value="Unassembled WGS sequence"/>
</dbReference>
<evidence type="ECO:0000313" key="2">
    <source>
        <dbReference type="EMBL" id="EUB54505.1"/>
    </source>
</evidence>
<dbReference type="AlphaFoldDB" id="W6U085"/>
<feature type="compositionally biased region" description="Basic and acidic residues" evidence="1">
    <location>
        <begin position="8"/>
        <end position="22"/>
    </location>
</feature>
<feature type="region of interest" description="Disordered" evidence="1">
    <location>
        <begin position="1"/>
        <end position="30"/>
    </location>
</feature>
<dbReference type="KEGG" id="egl:EGR_10641"/>
<evidence type="ECO:0000313" key="3">
    <source>
        <dbReference type="Proteomes" id="UP000019149"/>
    </source>
</evidence>
<keyword evidence="3" id="KW-1185">Reference proteome</keyword>
<protein>
    <submittedName>
        <fullName evidence="2">Uncharacterized protein</fullName>
    </submittedName>
</protein>
<organism evidence="2 3">
    <name type="scientific">Echinococcus granulosus</name>
    <name type="common">Hydatid tapeworm</name>
    <dbReference type="NCBI Taxonomy" id="6210"/>
    <lineage>
        <taxon>Eukaryota</taxon>
        <taxon>Metazoa</taxon>
        <taxon>Spiralia</taxon>
        <taxon>Lophotrochozoa</taxon>
        <taxon>Platyhelminthes</taxon>
        <taxon>Cestoda</taxon>
        <taxon>Eucestoda</taxon>
        <taxon>Cyclophyllidea</taxon>
        <taxon>Taeniidae</taxon>
        <taxon>Echinococcus</taxon>
        <taxon>Echinococcus granulosus group</taxon>
    </lineage>
</organism>